<gene>
    <name evidence="1" type="ORF">SAMN05421638_0388</name>
</gene>
<keyword evidence="2" id="KW-1185">Reference proteome</keyword>
<proteinExistence type="predicted"/>
<evidence type="ECO:0000313" key="1">
    <source>
        <dbReference type="EMBL" id="SFI63770.1"/>
    </source>
</evidence>
<dbReference type="InterPro" id="IPR045468">
    <property type="entry name" value="DUF6496"/>
</dbReference>
<protein>
    <submittedName>
        <fullName evidence="1">Uncharacterized protein</fullName>
    </submittedName>
</protein>
<name>A0A1I3JUL2_9FLAO</name>
<dbReference type="Proteomes" id="UP000242560">
    <property type="component" value="Unassembled WGS sequence"/>
</dbReference>
<dbReference type="Pfam" id="PF20106">
    <property type="entry name" value="DUF6496"/>
    <property type="match status" value="1"/>
</dbReference>
<dbReference type="AlphaFoldDB" id="A0A1I3JUL2"/>
<reference evidence="2" key="1">
    <citation type="submission" date="2016-10" db="EMBL/GenBank/DDBJ databases">
        <authorList>
            <person name="Varghese N."/>
            <person name="Submissions S."/>
        </authorList>
    </citation>
    <scope>NUCLEOTIDE SEQUENCE [LARGE SCALE GENOMIC DNA]</scope>
    <source>
        <strain evidence="2">DSM 22251</strain>
    </source>
</reference>
<dbReference type="RefSeq" id="WP_039344795.1">
    <property type="nucleotide sequence ID" value="NZ_FORQ01000001.1"/>
</dbReference>
<sequence length="61" mass="6862">MAEKKYSKKAQDKIEKVMHEFKEGELKSSSGDKVTNRKQAVAIGISEAKEDGLKVPKQKKK</sequence>
<organism evidence="1 2">
    <name type="scientific">Kaistella treverensis</name>
    <dbReference type="NCBI Taxonomy" id="631455"/>
    <lineage>
        <taxon>Bacteria</taxon>
        <taxon>Pseudomonadati</taxon>
        <taxon>Bacteroidota</taxon>
        <taxon>Flavobacteriia</taxon>
        <taxon>Flavobacteriales</taxon>
        <taxon>Weeksellaceae</taxon>
        <taxon>Chryseobacterium group</taxon>
        <taxon>Kaistella</taxon>
    </lineage>
</organism>
<accession>A0A1I3JUL2</accession>
<dbReference type="EMBL" id="FORQ01000001">
    <property type="protein sequence ID" value="SFI63770.1"/>
    <property type="molecule type" value="Genomic_DNA"/>
</dbReference>
<evidence type="ECO:0000313" key="2">
    <source>
        <dbReference type="Proteomes" id="UP000242560"/>
    </source>
</evidence>